<feature type="domain" description="Glutamyl/glutaminyl-tRNA synthetase class Ib catalytic" evidence="8">
    <location>
        <begin position="23"/>
        <end position="255"/>
    </location>
</feature>
<dbReference type="PANTHER" id="PTHR43311:SF1">
    <property type="entry name" value="GLUTAMYL-Q TRNA(ASP) SYNTHETASE"/>
    <property type="match status" value="1"/>
</dbReference>
<dbReference type="InterPro" id="IPR014729">
    <property type="entry name" value="Rossmann-like_a/b/a_fold"/>
</dbReference>
<dbReference type="GO" id="GO:0005524">
    <property type="term" value="F:ATP binding"/>
    <property type="evidence" value="ECO:0007669"/>
    <property type="project" value="UniProtKB-KW"/>
</dbReference>
<keyword evidence="2" id="KW-0479">Metal-binding</keyword>
<keyword evidence="6 7" id="KW-0030">Aminoacyl-tRNA synthetase</keyword>
<dbReference type="InterPro" id="IPR020058">
    <property type="entry name" value="Glu/Gln-tRNA-synth_Ib_cat-dom"/>
</dbReference>
<evidence type="ECO:0000256" key="4">
    <source>
        <dbReference type="ARBA" id="ARBA00022833"/>
    </source>
</evidence>
<dbReference type="Pfam" id="PF00749">
    <property type="entry name" value="tRNA-synt_1c"/>
    <property type="match status" value="1"/>
</dbReference>
<dbReference type="EMBL" id="CP066007">
    <property type="protein sequence ID" value="QQB46642.1"/>
    <property type="molecule type" value="Genomic_DNA"/>
</dbReference>
<dbReference type="InterPro" id="IPR001412">
    <property type="entry name" value="aa-tRNA-synth_I_CS"/>
</dbReference>
<dbReference type="AlphaFoldDB" id="A0A7T4EFW9"/>
<dbReference type="SUPFAM" id="SSF52374">
    <property type="entry name" value="Nucleotidylyl transferase"/>
    <property type="match status" value="1"/>
</dbReference>
<dbReference type="EC" id="6.1.1.-" evidence="9"/>
<keyword evidence="3 7" id="KW-0547">Nucleotide-binding</keyword>
<evidence type="ECO:0000259" key="8">
    <source>
        <dbReference type="Pfam" id="PF00749"/>
    </source>
</evidence>
<dbReference type="PRINTS" id="PR00987">
    <property type="entry name" value="TRNASYNTHGLU"/>
</dbReference>
<dbReference type="InterPro" id="IPR049940">
    <property type="entry name" value="GluQ/Sye"/>
</dbReference>
<keyword evidence="5 7" id="KW-0067">ATP-binding</keyword>
<keyword evidence="7" id="KW-0648">Protein biosynthesis</keyword>
<keyword evidence="1 7" id="KW-0436">Ligase</keyword>
<evidence type="ECO:0000256" key="6">
    <source>
        <dbReference type="ARBA" id="ARBA00023146"/>
    </source>
</evidence>
<dbReference type="GO" id="GO:0006424">
    <property type="term" value="P:glutamyl-tRNA aminoacylation"/>
    <property type="evidence" value="ECO:0007669"/>
    <property type="project" value="TreeGrafter"/>
</dbReference>
<organism evidence="9 10">
    <name type="scientific">Corynebacterium glucuronolyticum</name>
    <dbReference type="NCBI Taxonomy" id="39791"/>
    <lineage>
        <taxon>Bacteria</taxon>
        <taxon>Bacillati</taxon>
        <taxon>Actinomycetota</taxon>
        <taxon>Actinomycetes</taxon>
        <taxon>Mycobacteriales</taxon>
        <taxon>Corynebacteriaceae</taxon>
        <taxon>Corynebacterium</taxon>
    </lineage>
</organism>
<evidence type="ECO:0000313" key="9">
    <source>
        <dbReference type="EMBL" id="QQB46642.1"/>
    </source>
</evidence>
<sequence length="307" mass="33713">MRVAREFLSAPATVRAMTQPAGRYAPSPSGDLHIGNLRTALAAWLDARASGRRFLVRIEDVDEQRSSREVAARQLEHLAALGIDWDGEPVYQQERYGLYEQALTQLDTFPCYCTRRDIREAARAPHTPPSFYPGTCIGRTDIPEMGDRAPAIRFHGGGEMTLVDDRHGTVTGPVDHCVLRRGGREPGWAYNLACVVDDIEQGVDRVVRGDDLLASAPTQVAIITALGATPPTYLHVPLVVGEDGERLAKRNGATTLPELTRHWSIREIVAMLGRSLGIEGANTAREMVARYSPQAIPAEPWEFSAPQ</sequence>
<dbReference type="PROSITE" id="PS00178">
    <property type="entry name" value="AA_TRNA_LIGASE_I"/>
    <property type="match status" value="1"/>
</dbReference>
<gene>
    <name evidence="9" type="primary">gluQRS</name>
    <name evidence="9" type="ORF">I6I10_01440</name>
</gene>
<dbReference type="PANTHER" id="PTHR43311">
    <property type="entry name" value="GLUTAMATE--TRNA LIGASE"/>
    <property type="match status" value="1"/>
</dbReference>
<evidence type="ECO:0000256" key="3">
    <source>
        <dbReference type="ARBA" id="ARBA00022741"/>
    </source>
</evidence>
<dbReference type="GO" id="GO:0005829">
    <property type="term" value="C:cytosol"/>
    <property type="evidence" value="ECO:0007669"/>
    <property type="project" value="TreeGrafter"/>
</dbReference>
<dbReference type="GO" id="GO:0004818">
    <property type="term" value="F:glutamate-tRNA ligase activity"/>
    <property type="evidence" value="ECO:0007669"/>
    <property type="project" value="TreeGrafter"/>
</dbReference>
<reference evidence="9 10" key="1">
    <citation type="submission" date="2020-12" db="EMBL/GenBank/DDBJ databases">
        <title>FDA dAtabase for Regulatory Grade micrObial Sequences (FDA-ARGOS): Supporting development and validation of Infectious Disease Dx tests.</title>
        <authorList>
            <person name="Sproer C."/>
            <person name="Gronow S."/>
            <person name="Severitt S."/>
            <person name="Schroder I."/>
            <person name="Tallon L."/>
            <person name="Sadzewicz L."/>
            <person name="Zhao X."/>
            <person name="Boylan J."/>
            <person name="Ott S."/>
            <person name="Bowen H."/>
            <person name="Vavikolanu K."/>
            <person name="Mehta A."/>
            <person name="Aluvathingal J."/>
            <person name="Nadendla S."/>
            <person name="Lowell S."/>
            <person name="Myers T."/>
            <person name="Yan Y."/>
            <person name="Sichtig H."/>
        </authorList>
    </citation>
    <scope>NUCLEOTIDE SEQUENCE [LARGE SCALE GENOMIC DNA]</scope>
    <source>
        <strain evidence="9 10">FDAARGOS_1053</strain>
    </source>
</reference>
<comment type="similarity">
    <text evidence="7">Belongs to the class-I aminoacyl-tRNA synthetase family.</text>
</comment>
<dbReference type="InterPro" id="IPR000924">
    <property type="entry name" value="Glu/Gln-tRNA-synth"/>
</dbReference>
<evidence type="ECO:0000256" key="2">
    <source>
        <dbReference type="ARBA" id="ARBA00022723"/>
    </source>
</evidence>
<name>A0A7T4EFW9_9CORY</name>
<proteinExistence type="inferred from homology"/>
<dbReference type="Proteomes" id="UP000596145">
    <property type="component" value="Chromosome"/>
</dbReference>
<keyword evidence="4" id="KW-0862">Zinc</keyword>
<evidence type="ECO:0000256" key="5">
    <source>
        <dbReference type="ARBA" id="ARBA00022840"/>
    </source>
</evidence>
<protein>
    <submittedName>
        <fullName evidence="9">tRNA glutamyl-Q(34) synthetase GluQRS</fullName>
        <ecNumber evidence="9">6.1.1.-</ecNumber>
    </submittedName>
</protein>
<dbReference type="OrthoDB" id="9807503at2"/>
<evidence type="ECO:0000313" key="10">
    <source>
        <dbReference type="Proteomes" id="UP000596145"/>
    </source>
</evidence>
<dbReference type="Gene3D" id="3.40.50.620">
    <property type="entry name" value="HUPs"/>
    <property type="match status" value="1"/>
</dbReference>
<dbReference type="NCBIfam" id="NF004315">
    <property type="entry name" value="PRK05710.1-4"/>
    <property type="match status" value="1"/>
</dbReference>
<evidence type="ECO:0000256" key="7">
    <source>
        <dbReference type="RuleBase" id="RU363037"/>
    </source>
</evidence>
<accession>A0A7T4EFW9</accession>
<evidence type="ECO:0000256" key="1">
    <source>
        <dbReference type="ARBA" id="ARBA00022598"/>
    </source>
</evidence>